<evidence type="ECO:0000313" key="4">
    <source>
        <dbReference type="EMBL" id="KAH3769012.1"/>
    </source>
</evidence>
<accession>A0A9D4IE38</accession>
<dbReference type="PROSITE" id="PS50068">
    <property type="entry name" value="LDLRA_2"/>
    <property type="match status" value="1"/>
</dbReference>
<gene>
    <name evidence="4" type="ORF">DPMN_170258</name>
</gene>
<evidence type="ECO:0000256" key="2">
    <source>
        <dbReference type="PROSITE-ProRule" id="PRU00124"/>
    </source>
</evidence>
<keyword evidence="5" id="KW-1185">Reference proteome</keyword>
<reference evidence="4" key="1">
    <citation type="journal article" date="2019" name="bioRxiv">
        <title>The Genome of the Zebra Mussel, Dreissena polymorpha: A Resource for Invasive Species Research.</title>
        <authorList>
            <person name="McCartney M.A."/>
            <person name="Auch B."/>
            <person name="Kono T."/>
            <person name="Mallez S."/>
            <person name="Zhang Y."/>
            <person name="Obille A."/>
            <person name="Becker A."/>
            <person name="Abrahante J.E."/>
            <person name="Garbe J."/>
            <person name="Badalamenti J.P."/>
            <person name="Herman A."/>
            <person name="Mangelson H."/>
            <person name="Liachko I."/>
            <person name="Sullivan S."/>
            <person name="Sone E.D."/>
            <person name="Koren S."/>
            <person name="Silverstein K.A.T."/>
            <person name="Beckman K.B."/>
            <person name="Gohl D.M."/>
        </authorList>
    </citation>
    <scope>NUCLEOTIDE SEQUENCE</scope>
    <source>
        <strain evidence="4">Duluth1</strain>
        <tissue evidence="4">Whole animal</tissue>
    </source>
</reference>
<feature type="compositionally biased region" description="Acidic residues" evidence="3">
    <location>
        <begin position="130"/>
        <end position="144"/>
    </location>
</feature>
<comment type="caution">
    <text evidence="2">Lacks conserved residue(s) required for the propagation of feature annotation.</text>
</comment>
<evidence type="ECO:0000256" key="1">
    <source>
        <dbReference type="ARBA" id="ARBA00023157"/>
    </source>
</evidence>
<reference evidence="4" key="2">
    <citation type="submission" date="2020-11" db="EMBL/GenBank/DDBJ databases">
        <authorList>
            <person name="McCartney M.A."/>
            <person name="Auch B."/>
            <person name="Kono T."/>
            <person name="Mallez S."/>
            <person name="Becker A."/>
            <person name="Gohl D.M."/>
            <person name="Silverstein K.A.T."/>
            <person name="Koren S."/>
            <person name="Bechman K.B."/>
            <person name="Herman A."/>
            <person name="Abrahante J.E."/>
            <person name="Garbe J."/>
        </authorList>
    </citation>
    <scope>NUCLEOTIDE SEQUENCE</scope>
    <source>
        <strain evidence="4">Duluth1</strain>
        <tissue evidence="4">Whole animal</tissue>
    </source>
</reference>
<dbReference type="InterPro" id="IPR036055">
    <property type="entry name" value="LDL_receptor-like_sf"/>
</dbReference>
<feature type="disulfide bond" evidence="2">
    <location>
        <begin position="92"/>
        <end position="110"/>
    </location>
</feature>
<proteinExistence type="predicted"/>
<dbReference type="InterPro" id="IPR002172">
    <property type="entry name" value="LDrepeatLR_classA_rpt"/>
</dbReference>
<evidence type="ECO:0000256" key="3">
    <source>
        <dbReference type="SAM" id="MobiDB-lite"/>
    </source>
</evidence>
<organism evidence="4 5">
    <name type="scientific">Dreissena polymorpha</name>
    <name type="common">Zebra mussel</name>
    <name type="synonym">Mytilus polymorpha</name>
    <dbReference type="NCBI Taxonomy" id="45954"/>
    <lineage>
        <taxon>Eukaryota</taxon>
        <taxon>Metazoa</taxon>
        <taxon>Spiralia</taxon>
        <taxon>Lophotrochozoa</taxon>
        <taxon>Mollusca</taxon>
        <taxon>Bivalvia</taxon>
        <taxon>Autobranchia</taxon>
        <taxon>Heteroconchia</taxon>
        <taxon>Euheterodonta</taxon>
        <taxon>Imparidentia</taxon>
        <taxon>Neoheterodontei</taxon>
        <taxon>Myida</taxon>
        <taxon>Dreissenoidea</taxon>
        <taxon>Dreissenidae</taxon>
        <taxon>Dreissena</taxon>
    </lineage>
</organism>
<keyword evidence="1 2" id="KW-1015">Disulfide bond</keyword>
<feature type="compositionally biased region" description="Basic and acidic residues" evidence="3">
    <location>
        <begin position="110"/>
        <end position="120"/>
    </location>
</feature>
<dbReference type="EMBL" id="JAIWYP010000009">
    <property type="protein sequence ID" value="KAH3769012.1"/>
    <property type="molecule type" value="Genomic_DNA"/>
</dbReference>
<dbReference type="InterPro" id="IPR023415">
    <property type="entry name" value="LDLR_class-A_CS"/>
</dbReference>
<evidence type="ECO:0000313" key="5">
    <source>
        <dbReference type="Proteomes" id="UP000828390"/>
    </source>
</evidence>
<dbReference type="SUPFAM" id="SSF57424">
    <property type="entry name" value="LDL receptor-like module"/>
    <property type="match status" value="1"/>
</dbReference>
<dbReference type="Gene3D" id="4.10.400.10">
    <property type="entry name" value="Low-density Lipoprotein Receptor"/>
    <property type="match status" value="1"/>
</dbReference>
<feature type="region of interest" description="Disordered" evidence="3">
    <location>
        <begin position="110"/>
        <end position="158"/>
    </location>
</feature>
<protein>
    <submittedName>
        <fullName evidence="4">Uncharacterized protein</fullName>
    </submittedName>
</protein>
<dbReference type="Proteomes" id="UP000828390">
    <property type="component" value="Unassembled WGS sequence"/>
</dbReference>
<name>A0A9D4IE38_DREPO</name>
<dbReference type="AlphaFoldDB" id="A0A9D4IE38"/>
<comment type="caution">
    <text evidence="4">The sequence shown here is derived from an EMBL/GenBank/DDBJ whole genome shotgun (WGS) entry which is preliminary data.</text>
</comment>
<sequence>MNSNLSSGRNNTHQVVELQGVAIVVVVMVDIVEVEEKYWIEVVKCLQKSYSGCAKCLVIEFVAWLCKKSRYISSGCRSACDNIDSESSDSRCANSLCISPHFRCDGKEECPEAESDDARHCTPRSKYFDGIDDGIDDGDDDDNDDSPRTAPGCSSDSG</sequence>
<dbReference type="PROSITE" id="PS01209">
    <property type="entry name" value="LDLRA_1"/>
    <property type="match status" value="1"/>
</dbReference>